<dbReference type="Gene3D" id="3.10.100.10">
    <property type="entry name" value="Mannose-Binding Protein A, subunit A"/>
    <property type="match status" value="2"/>
</dbReference>
<dbReference type="Pfam" id="PF00059">
    <property type="entry name" value="Lectin_C"/>
    <property type="match status" value="2"/>
</dbReference>
<dbReference type="SUPFAM" id="SSF56436">
    <property type="entry name" value="C-type lectin-like"/>
    <property type="match status" value="2"/>
</dbReference>
<keyword evidence="4" id="KW-1185">Reference proteome</keyword>
<dbReference type="SMART" id="SM00034">
    <property type="entry name" value="CLECT"/>
    <property type="match status" value="2"/>
</dbReference>
<dbReference type="InterPro" id="IPR001304">
    <property type="entry name" value="C-type_lectin-like"/>
</dbReference>
<accession>A0A8J1TEN3</accession>
<feature type="transmembrane region" description="Helical" evidence="2">
    <location>
        <begin position="1169"/>
        <end position="1192"/>
    </location>
</feature>
<keyword evidence="2" id="KW-1133">Transmembrane helix</keyword>
<dbReference type="Proteomes" id="UP000749559">
    <property type="component" value="Unassembled WGS sequence"/>
</dbReference>
<dbReference type="InterPro" id="IPR016187">
    <property type="entry name" value="CTDL_fold"/>
</dbReference>
<evidence type="ECO:0000256" key="1">
    <source>
        <dbReference type="SAM" id="MobiDB-lite"/>
    </source>
</evidence>
<reference evidence="3" key="1">
    <citation type="submission" date="2022-03" db="EMBL/GenBank/DDBJ databases">
        <authorList>
            <person name="Martin C."/>
        </authorList>
    </citation>
    <scope>NUCLEOTIDE SEQUENCE</scope>
</reference>
<gene>
    <name evidence="3" type="ORF">OFUS_LOCUS3639</name>
</gene>
<sequence>MAASKIVTNWQVSYDHIWSGVVSVNSILQLANGTEISENDLLDYMNTSQPLTIVDGSCYTIEFGNSLTLVPRACNESYFFVCKMERGLFDDISSLSMSNWADCTIVNCKVPTVEPVATTEAITTEATTKAKTTEATTEVTTEGTTEVITTEATTEGTTEVITTEATTEGTTEVITTEATTEGTTTEGTTEATTEGTTEVITTEATTEGTTEVITTEATTEGTTEVITTEATTEGTTEVITTEATTEGTTEVITTEVTTEATTEGTTEAITTQATTEGATEAITTEVITTEETTKATTEATTEAITTEAISTEATTEAITTEATTTVKETTKETTEEATSKPATELTTTEILSTEATTLGGTTEATTEGTTEATTETTTENPTDGTTEAQVLSTTTTSERYGPYTVSPLYYPDLYINLHIGHGLSSGSLVLKNTTQTVIYFYSPPIGLTETECRQITLEIIDTVNNKAMYLEYTNSDDVYTIPYEDLNVTQAALTLRFYNGNVILSSSSDLSIENYVVFNDSYNNSLTYFNKTPDSNITMMYSMNQFEFRTTGDANTILKCPPFSTLIDDYCYGYMYNYKTYEDAFSYCDDHNGSVALLNDYILKQLADSKIISDWQMEAGYQIWTGVISRNTSFKLANGSEIARSDLMEFMNISQNLTTDNDSCYTIETGNSFTLVPRNCDDDFFYVCRIEKGYYDDISSLGITDWAAGTRGKCSAPVAKHVAVGKERYGPYIVSPLHHPDLYINLHIGHGQSSGSLLLRNTTQTVVYFYSPPIGLLYTGCRRMTLEVVDTVYNTAAYLEYSNIAHDVASTKYYEDLDFDRAAFHVSFNNGKAILSTSYGLPHGFEDYVVFNESYGDAMTFFNKTPNTNIHLLYSMYQFEFKTTGDANTILKCPPFSVPIDDFCYGYMLFCKTYQEAFEYCDDHNGSLALLNDHILEEMAASNIVTNWQLGYKQIWSGVTYKDSKLQLANGTEISENDLMDYMNTSRPLTIVDGSCYTIQFGNSLTLVPRACNESYFFVCKMERGFFDDVSSLSWTGWATCHVIDCNVPVPVTRGEQTSPALSSIQTFTTEATTEFTTEEMTTKTTAEATTAATTIATTETSTIKATIEVTTDEITIKATTVVTTEILEVMTETTTTTIAAEANTIAEIEEIYVPAKRIEHEPEEAPHAAAVGIPPVLTMFIFLSLVIASDLRKIYLDIKMGVNNILSRVRNSYTVPAQ</sequence>
<evidence type="ECO:0000313" key="3">
    <source>
        <dbReference type="EMBL" id="CAH1776465.1"/>
    </source>
</evidence>
<keyword evidence="2" id="KW-0812">Transmembrane</keyword>
<organism evidence="3 4">
    <name type="scientific">Owenia fusiformis</name>
    <name type="common">Polychaete worm</name>
    <dbReference type="NCBI Taxonomy" id="6347"/>
    <lineage>
        <taxon>Eukaryota</taxon>
        <taxon>Metazoa</taxon>
        <taxon>Spiralia</taxon>
        <taxon>Lophotrochozoa</taxon>
        <taxon>Annelida</taxon>
        <taxon>Polychaeta</taxon>
        <taxon>Sedentaria</taxon>
        <taxon>Canalipalpata</taxon>
        <taxon>Sabellida</taxon>
        <taxon>Oweniida</taxon>
        <taxon>Oweniidae</taxon>
        <taxon>Owenia</taxon>
    </lineage>
</organism>
<dbReference type="CDD" id="cd00037">
    <property type="entry name" value="CLECT"/>
    <property type="match status" value="2"/>
</dbReference>
<dbReference type="EMBL" id="CAIIXF020000002">
    <property type="protein sequence ID" value="CAH1776465.1"/>
    <property type="molecule type" value="Genomic_DNA"/>
</dbReference>
<dbReference type="PROSITE" id="PS50041">
    <property type="entry name" value="C_TYPE_LECTIN_2"/>
    <property type="match status" value="2"/>
</dbReference>
<name>A0A8J1TEN3_OWEFU</name>
<dbReference type="AlphaFoldDB" id="A0A8J1TEN3"/>
<feature type="region of interest" description="Disordered" evidence="1">
    <location>
        <begin position="355"/>
        <end position="389"/>
    </location>
</feature>
<keyword evidence="2" id="KW-0472">Membrane</keyword>
<dbReference type="InterPro" id="IPR016186">
    <property type="entry name" value="C-type_lectin-like/link_sf"/>
</dbReference>
<proteinExistence type="predicted"/>
<feature type="compositionally biased region" description="Low complexity" evidence="1">
    <location>
        <begin position="355"/>
        <end position="388"/>
    </location>
</feature>
<evidence type="ECO:0000256" key="2">
    <source>
        <dbReference type="SAM" id="Phobius"/>
    </source>
</evidence>
<comment type="caution">
    <text evidence="3">The sequence shown here is derived from an EMBL/GenBank/DDBJ whole genome shotgun (WGS) entry which is preliminary data.</text>
</comment>
<evidence type="ECO:0000313" key="4">
    <source>
        <dbReference type="Proteomes" id="UP000749559"/>
    </source>
</evidence>
<protein>
    <submittedName>
        <fullName evidence="3">Uncharacterized protein</fullName>
    </submittedName>
</protein>